<dbReference type="InterPro" id="IPR001584">
    <property type="entry name" value="Integrase_cat-core"/>
</dbReference>
<dbReference type="Pfam" id="PF00665">
    <property type="entry name" value="rve"/>
    <property type="match status" value="1"/>
</dbReference>
<evidence type="ECO:0000256" key="7">
    <source>
        <dbReference type="ARBA" id="ARBA00022918"/>
    </source>
</evidence>
<feature type="domain" description="Integrase catalytic" evidence="8">
    <location>
        <begin position="290"/>
        <end position="446"/>
    </location>
</feature>
<evidence type="ECO:0000256" key="2">
    <source>
        <dbReference type="ARBA" id="ARBA00022679"/>
    </source>
</evidence>
<organism evidence="9 10">
    <name type="scientific">Lasius platythorax</name>
    <dbReference type="NCBI Taxonomy" id="488582"/>
    <lineage>
        <taxon>Eukaryota</taxon>
        <taxon>Metazoa</taxon>
        <taxon>Ecdysozoa</taxon>
        <taxon>Arthropoda</taxon>
        <taxon>Hexapoda</taxon>
        <taxon>Insecta</taxon>
        <taxon>Pterygota</taxon>
        <taxon>Neoptera</taxon>
        <taxon>Endopterygota</taxon>
        <taxon>Hymenoptera</taxon>
        <taxon>Apocrita</taxon>
        <taxon>Aculeata</taxon>
        <taxon>Formicoidea</taxon>
        <taxon>Formicidae</taxon>
        <taxon>Formicinae</taxon>
        <taxon>Lasius</taxon>
        <taxon>Lasius</taxon>
    </lineage>
</organism>
<evidence type="ECO:0000313" key="10">
    <source>
        <dbReference type="Proteomes" id="UP001497644"/>
    </source>
</evidence>
<name>A0AAV2P4U7_9HYME</name>
<proteinExistence type="predicted"/>
<dbReference type="FunFam" id="3.10.20.370:FF:000001">
    <property type="entry name" value="Retrovirus-related Pol polyprotein from transposon 17.6-like protein"/>
    <property type="match status" value="1"/>
</dbReference>
<dbReference type="FunFam" id="1.10.340.70:FF:000003">
    <property type="entry name" value="Protein CBG25708"/>
    <property type="match status" value="1"/>
</dbReference>
<dbReference type="InterPro" id="IPR012337">
    <property type="entry name" value="RNaseH-like_sf"/>
</dbReference>
<keyword evidence="6" id="KW-0378">Hydrolase</keyword>
<accession>A0AAV2P4U7</accession>
<dbReference type="SUPFAM" id="SSF53098">
    <property type="entry name" value="Ribonuclease H-like"/>
    <property type="match status" value="1"/>
</dbReference>
<keyword evidence="2" id="KW-0808">Transferase</keyword>
<reference evidence="9" key="1">
    <citation type="submission" date="2024-04" db="EMBL/GenBank/DDBJ databases">
        <authorList>
            <consortium name="Molecular Ecology Group"/>
        </authorList>
    </citation>
    <scope>NUCLEOTIDE SEQUENCE</scope>
</reference>
<dbReference type="SUPFAM" id="SSF56672">
    <property type="entry name" value="DNA/RNA polymerases"/>
    <property type="match status" value="1"/>
</dbReference>
<dbReference type="GO" id="GO:0016787">
    <property type="term" value="F:hydrolase activity"/>
    <property type="evidence" value="ECO:0007669"/>
    <property type="project" value="UniProtKB-KW"/>
</dbReference>
<evidence type="ECO:0000256" key="3">
    <source>
        <dbReference type="ARBA" id="ARBA00022695"/>
    </source>
</evidence>
<dbReference type="GO" id="GO:0003964">
    <property type="term" value="F:RNA-directed DNA polymerase activity"/>
    <property type="evidence" value="ECO:0007669"/>
    <property type="project" value="UniProtKB-KW"/>
</dbReference>
<dbReference type="Gene3D" id="3.30.420.10">
    <property type="entry name" value="Ribonuclease H-like superfamily/Ribonuclease H"/>
    <property type="match status" value="1"/>
</dbReference>
<evidence type="ECO:0000256" key="5">
    <source>
        <dbReference type="ARBA" id="ARBA00022759"/>
    </source>
</evidence>
<evidence type="ECO:0000256" key="1">
    <source>
        <dbReference type="ARBA" id="ARBA00012493"/>
    </source>
</evidence>
<keyword evidence="4" id="KW-0540">Nuclease</keyword>
<dbReference type="AlphaFoldDB" id="A0AAV2P4U7"/>
<dbReference type="GO" id="GO:0042575">
    <property type="term" value="C:DNA polymerase complex"/>
    <property type="evidence" value="ECO:0007669"/>
    <property type="project" value="UniProtKB-ARBA"/>
</dbReference>
<dbReference type="Gene3D" id="1.10.340.70">
    <property type="match status" value="1"/>
</dbReference>
<dbReference type="Proteomes" id="UP001497644">
    <property type="component" value="Chromosome 7"/>
</dbReference>
<keyword evidence="7" id="KW-0695">RNA-directed DNA polymerase</keyword>
<dbReference type="CDD" id="cd09274">
    <property type="entry name" value="RNase_HI_RT_Ty3"/>
    <property type="match status" value="1"/>
</dbReference>
<dbReference type="Pfam" id="PF17917">
    <property type="entry name" value="RT_RNaseH"/>
    <property type="match status" value="1"/>
</dbReference>
<dbReference type="EMBL" id="OZ034830">
    <property type="protein sequence ID" value="CAL1687653.1"/>
    <property type="molecule type" value="Genomic_DNA"/>
</dbReference>
<dbReference type="GO" id="GO:0004519">
    <property type="term" value="F:endonuclease activity"/>
    <property type="evidence" value="ECO:0007669"/>
    <property type="project" value="UniProtKB-KW"/>
</dbReference>
<dbReference type="InterPro" id="IPR050951">
    <property type="entry name" value="Retrovirus_Pol_polyprotein"/>
</dbReference>
<dbReference type="InterPro" id="IPR043502">
    <property type="entry name" value="DNA/RNA_pol_sf"/>
</dbReference>
<evidence type="ECO:0000259" key="8">
    <source>
        <dbReference type="PROSITE" id="PS50994"/>
    </source>
</evidence>
<evidence type="ECO:0000313" key="9">
    <source>
        <dbReference type="EMBL" id="CAL1687653.1"/>
    </source>
</evidence>
<keyword evidence="10" id="KW-1185">Reference proteome</keyword>
<dbReference type="PROSITE" id="PS50994">
    <property type="entry name" value="INTEGRASE"/>
    <property type="match status" value="1"/>
</dbReference>
<dbReference type="InterPro" id="IPR041588">
    <property type="entry name" value="Integrase_H2C2"/>
</dbReference>
<dbReference type="Gene3D" id="3.10.20.370">
    <property type="match status" value="1"/>
</dbReference>
<protein>
    <recommendedName>
        <fullName evidence="1">RNA-directed DNA polymerase</fullName>
        <ecNumber evidence="1">2.7.7.49</ecNumber>
    </recommendedName>
</protein>
<keyword evidence="5" id="KW-0255">Endonuclease</keyword>
<dbReference type="Pfam" id="PF17921">
    <property type="entry name" value="Integrase_H2C2"/>
    <property type="match status" value="1"/>
</dbReference>
<sequence length="615" mass="70484">MSDVILAHYNPNLPVKLACDASQHEIGAVLLHVYPDGTERPIAFASRILSKAEKGYSVIHKEALAVYWGVKKFSQYLIGRRFILASDHKPLLALFGEKKGIPVMTADRLQRWAIFLSDFNYELQYVKGSENGEADGLSRLSIPTSEIEQDSDIEYLHFLEGKLPLDSLQIREATRNDPLLSRIMIFVNNTWPSQIEENLKPFYTHKNKLNTDQGILMWGYRVVLPEKMKSTMLNQIHENHFGITKLKQLARSYFWYPNMDQDLERLVKNCEICMSFRAEPEKASLIKWPQTEKPFERIHLNFAGPFKVHMFLVSIDSYTKWPEVFITKNTDALSTIEALREIFARFGLSSQIVTDNGAQFTSKKFAAFCAKNRIKHNTSPAFHLLTNGAAENFVKTLKNALAKAMKDPKNRSTSLRNLLNRFLFAYRTTPHCVTGKTPDKLMFNRNVRTLMDLIKPALKKKQIEDQQEHYRGTRDIIFKEGDPVMARDYRIINKTWALAVVTEVLGSRTYLVKLKTVEVWKRHLDQLIAAAHNNECTPNLRNELDVRTDETDNRIPTVISYKDDNTPQPALPAIQNNIEKPRQNITNQPSSSSNNRNNTVVTSIIIINAVANCQC</sequence>
<dbReference type="InterPro" id="IPR041373">
    <property type="entry name" value="RT_RNaseH"/>
</dbReference>
<keyword evidence="3" id="KW-0548">Nucleotidyltransferase</keyword>
<dbReference type="PANTHER" id="PTHR37984:SF5">
    <property type="entry name" value="PROTEIN NYNRIN-LIKE"/>
    <property type="match status" value="1"/>
</dbReference>
<gene>
    <name evidence="9" type="ORF">LPLAT_LOCUS12826</name>
</gene>
<evidence type="ECO:0000256" key="4">
    <source>
        <dbReference type="ARBA" id="ARBA00022722"/>
    </source>
</evidence>
<dbReference type="GO" id="GO:0015074">
    <property type="term" value="P:DNA integration"/>
    <property type="evidence" value="ECO:0007669"/>
    <property type="project" value="InterPro"/>
</dbReference>
<dbReference type="InterPro" id="IPR036397">
    <property type="entry name" value="RNaseH_sf"/>
</dbReference>
<dbReference type="EC" id="2.7.7.49" evidence="1"/>
<dbReference type="PANTHER" id="PTHR37984">
    <property type="entry name" value="PROTEIN CBG26694"/>
    <property type="match status" value="1"/>
</dbReference>
<dbReference type="GO" id="GO:0003676">
    <property type="term" value="F:nucleic acid binding"/>
    <property type="evidence" value="ECO:0007669"/>
    <property type="project" value="InterPro"/>
</dbReference>
<evidence type="ECO:0000256" key="6">
    <source>
        <dbReference type="ARBA" id="ARBA00022801"/>
    </source>
</evidence>